<reference evidence="1 2" key="1">
    <citation type="submission" date="2022-10" db="EMBL/GenBank/DDBJ databases">
        <title>Chitinophaga nivalis PC15 sp. nov., isolated from Pyeongchang county, South Korea.</title>
        <authorList>
            <person name="Trinh H.N."/>
        </authorList>
    </citation>
    <scope>NUCLEOTIDE SEQUENCE [LARGE SCALE GENOMIC DNA]</scope>
    <source>
        <strain evidence="1 2">PC14</strain>
    </source>
</reference>
<sequence length="128" mass="15393">MNDAFLITDSTFKLSDFKRYTEGAIKFDDLNEFEIEYNIPEQHKTYFSVSKDNSIFDMMDPFEQEKVISEFSEFNIFTCLFYDFRYLQTLVASIPPDRKVIIDNDHGKLLKREDFLKFNSYEEFAKWP</sequence>
<protein>
    <recommendedName>
        <fullName evidence="3">IPExxxVDY family protein</fullName>
    </recommendedName>
</protein>
<evidence type="ECO:0008006" key="3">
    <source>
        <dbReference type="Google" id="ProtNLM"/>
    </source>
</evidence>
<name>A0ABT3ISD6_9BACT</name>
<keyword evidence="2" id="KW-1185">Reference proteome</keyword>
<comment type="caution">
    <text evidence="1">The sequence shown here is derived from an EMBL/GenBank/DDBJ whole genome shotgun (WGS) entry which is preliminary data.</text>
</comment>
<dbReference type="Proteomes" id="UP001207742">
    <property type="component" value="Unassembled WGS sequence"/>
</dbReference>
<evidence type="ECO:0000313" key="1">
    <source>
        <dbReference type="EMBL" id="MCW3486640.1"/>
    </source>
</evidence>
<accession>A0ABT3ISD6</accession>
<dbReference type="EMBL" id="JAPDNS010000002">
    <property type="protein sequence ID" value="MCW3486640.1"/>
    <property type="molecule type" value="Genomic_DNA"/>
</dbReference>
<organism evidence="1 2">
    <name type="scientific">Chitinophaga nivalis</name>
    <dbReference type="NCBI Taxonomy" id="2991709"/>
    <lineage>
        <taxon>Bacteria</taxon>
        <taxon>Pseudomonadati</taxon>
        <taxon>Bacteroidota</taxon>
        <taxon>Chitinophagia</taxon>
        <taxon>Chitinophagales</taxon>
        <taxon>Chitinophagaceae</taxon>
        <taxon>Chitinophaga</taxon>
    </lineage>
</organism>
<gene>
    <name evidence="1" type="ORF">OL497_22245</name>
</gene>
<dbReference type="RefSeq" id="WP_264733455.1">
    <property type="nucleotide sequence ID" value="NZ_JAPDNR010000001.1"/>
</dbReference>
<proteinExistence type="predicted"/>
<evidence type="ECO:0000313" key="2">
    <source>
        <dbReference type="Proteomes" id="UP001207742"/>
    </source>
</evidence>